<dbReference type="EMBL" id="NIRI02000056">
    <property type="protein sequence ID" value="KAG5444193.1"/>
    <property type="molecule type" value="Genomic_DNA"/>
</dbReference>
<evidence type="ECO:0000313" key="3">
    <source>
        <dbReference type="Proteomes" id="UP000286415"/>
    </source>
</evidence>
<sequence>MVYYALCLLAFLHHFPKAVDLFSPVICTLVTFAPSPQSEGRPIKLNHCAIQIRSVVRFLSAPTPLQAFTPSNLGNNVTHALLFNQCGNLGIRPFFCSLQKFCTQFRTRIRLLRRNYMWANDISWSVW</sequence>
<feature type="signal peptide" evidence="1">
    <location>
        <begin position="1"/>
        <end position="21"/>
    </location>
</feature>
<name>A0A8T1M4U1_CLOSI</name>
<protein>
    <recommendedName>
        <fullName evidence="4">Secreted protein</fullName>
    </recommendedName>
</protein>
<proteinExistence type="predicted"/>
<evidence type="ECO:0008006" key="4">
    <source>
        <dbReference type="Google" id="ProtNLM"/>
    </source>
</evidence>
<dbReference type="Proteomes" id="UP000286415">
    <property type="component" value="Unassembled WGS sequence"/>
</dbReference>
<comment type="caution">
    <text evidence="2">The sequence shown here is derived from an EMBL/GenBank/DDBJ whole genome shotgun (WGS) entry which is preliminary data.</text>
</comment>
<reference evidence="2 3" key="2">
    <citation type="journal article" date="2021" name="Genomics">
        <title>High-quality reference genome for Clonorchis sinensis.</title>
        <authorList>
            <person name="Young N.D."/>
            <person name="Stroehlein A.J."/>
            <person name="Kinkar L."/>
            <person name="Wang T."/>
            <person name="Sohn W.M."/>
            <person name="Chang B.C.H."/>
            <person name="Kaur P."/>
            <person name="Weisz D."/>
            <person name="Dudchenko O."/>
            <person name="Aiden E.L."/>
            <person name="Korhonen P.K."/>
            <person name="Gasser R.B."/>
        </authorList>
    </citation>
    <scope>NUCLEOTIDE SEQUENCE [LARGE SCALE GENOMIC DNA]</scope>
    <source>
        <strain evidence="2">Cs-k2</strain>
    </source>
</reference>
<organism evidence="2 3">
    <name type="scientific">Clonorchis sinensis</name>
    <name type="common">Chinese liver fluke</name>
    <dbReference type="NCBI Taxonomy" id="79923"/>
    <lineage>
        <taxon>Eukaryota</taxon>
        <taxon>Metazoa</taxon>
        <taxon>Spiralia</taxon>
        <taxon>Lophotrochozoa</taxon>
        <taxon>Platyhelminthes</taxon>
        <taxon>Trematoda</taxon>
        <taxon>Digenea</taxon>
        <taxon>Opisthorchiida</taxon>
        <taxon>Opisthorchiata</taxon>
        <taxon>Opisthorchiidae</taxon>
        <taxon>Clonorchis</taxon>
    </lineage>
</organism>
<dbReference type="AlphaFoldDB" id="A0A8T1M4U1"/>
<reference evidence="2 3" key="1">
    <citation type="journal article" date="2018" name="Biotechnol. Adv.">
        <title>Improved genomic resources and new bioinformatic workflow for the carcinogenic parasite Clonorchis sinensis: Biotechnological implications.</title>
        <authorList>
            <person name="Wang D."/>
            <person name="Korhonen P.K."/>
            <person name="Gasser R.B."/>
            <person name="Young N.D."/>
        </authorList>
    </citation>
    <scope>NUCLEOTIDE SEQUENCE [LARGE SCALE GENOMIC DNA]</scope>
    <source>
        <strain evidence="2">Cs-k2</strain>
    </source>
</reference>
<evidence type="ECO:0000313" key="2">
    <source>
        <dbReference type="EMBL" id="KAG5444193.1"/>
    </source>
</evidence>
<evidence type="ECO:0000256" key="1">
    <source>
        <dbReference type="SAM" id="SignalP"/>
    </source>
</evidence>
<keyword evidence="1" id="KW-0732">Signal</keyword>
<keyword evidence="3" id="KW-1185">Reference proteome</keyword>
<gene>
    <name evidence="2" type="ORF">CSKR_202954</name>
</gene>
<feature type="chain" id="PRO_5035805308" description="Secreted protein" evidence="1">
    <location>
        <begin position="22"/>
        <end position="127"/>
    </location>
</feature>
<accession>A0A8T1M4U1</accession>